<evidence type="ECO:0000313" key="3">
    <source>
        <dbReference type="EMBL" id="MBP3954212.1"/>
    </source>
</evidence>
<evidence type="ECO:0000259" key="2">
    <source>
        <dbReference type="Pfam" id="PF14317"/>
    </source>
</evidence>
<proteinExistence type="predicted"/>
<organism evidence="3 4">
    <name type="scientific">Gemmata palustris</name>
    <dbReference type="NCBI Taxonomy" id="2822762"/>
    <lineage>
        <taxon>Bacteria</taxon>
        <taxon>Pseudomonadati</taxon>
        <taxon>Planctomycetota</taxon>
        <taxon>Planctomycetia</taxon>
        <taxon>Gemmatales</taxon>
        <taxon>Gemmataceae</taxon>
        <taxon>Gemmata</taxon>
    </lineage>
</organism>
<feature type="transmembrane region" description="Helical" evidence="1">
    <location>
        <begin position="33"/>
        <end position="53"/>
    </location>
</feature>
<keyword evidence="1" id="KW-0472">Membrane</keyword>
<name>A0ABS5BKH6_9BACT</name>
<feature type="domain" description="YcxB-like C-terminal" evidence="2">
    <location>
        <begin position="124"/>
        <end position="178"/>
    </location>
</feature>
<dbReference type="Pfam" id="PF14317">
    <property type="entry name" value="YcxB"/>
    <property type="match status" value="1"/>
</dbReference>
<dbReference type="RefSeq" id="WP_210652354.1">
    <property type="nucleotide sequence ID" value="NZ_JAGKQQ010000001.1"/>
</dbReference>
<dbReference type="Proteomes" id="UP000676565">
    <property type="component" value="Unassembled WGS sequence"/>
</dbReference>
<sequence length="187" mass="20982">MRIRYENTIDDFVALARFHNDHSPAARRVRVRATWLFAVGVSAITAGVTFKMWEARHARGEGTEAWVAPLIFASIILISLIISLLRMPGGFRRQAERQARRMYAEATNKSVLGTRELELIGSELISRSSYAESRLRIEAVERVVTYDGYTLIFISATTAHIIPHDAVSEGDPERFAEAINSRIPPAL</sequence>
<comment type="caution">
    <text evidence="3">The sequence shown here is derived from an EMBL/GenBank/DDBJ whole genome shotgun (WGS) entry which is preliminary data.</text>
</comment>
<evidence type="ECO:0000313" key="4">
    <source>
        <dbReference type="Proteomes" id="UP000676565"/>
    </source>
</evidence>
<keyword evidence="4" id="KW-1185">Reference proteome</keyword>
<dbReference type="EMBL" id="JAGKQQ010000001">
    <property type="protein sequence ID" value="MBP3954212.1"/>
    <property type="molecule type" value="Genomic_DNA"/>
</dbReference>
<protein>
    <submittedName>
        <fullName evidence="3">YcxB family protein</fullName>
    </submittedName>
</protein>
<evidence type="ECO:0000256" key="1">
    <source>
        <dbReference type="SAM" id="Phobius"/>
    </source>
</evidence>
<feature type="transmembrane region" description="Helical" evidence="1">
    <location>
        <begin position="65"/>
        <end position="85"/>
    </location>
</feature>
<accession>A0ABS5BKH6</accession>
<dbReference type="InterPro" id="IPR025588">
    <property type="entry name" value="YcxB-like_C"/>
</dbReference>
<keyword evidence="1" id="KW-0812">Transmembrane</keyword>
<gene>
    <name evidence="3" type="ORF">J8F10_02740</name>
</gene>
<reference evidence="3 4" key="1">
    <citation type="submission" date="2021-04" db="EMBL/GenBank/DDBJ databases">
        <authorList>
            <person name="Ivanova A."/>
        </authorList>
    </citation>
    <scope>NUCLEOTIDE SEQUENCE [LARGE SCALE GENOMIC DNA]</scope>
    <source>
        <strain evidence="3 4">G18</strain>
    </source>
</reference>
<keyword evidence="1" id="KW-1133">Transmembrane helix</keyword>